<dbReference type="InterPro" id="IPR008927">
    <property type="entry name" value="6-PGluconate_DH-like_C_sf"/>
</dbReference>
<reference evidence="7" key="1">
    <citation type="submission" date="2022-06" db="EMBL/GenBank/DDBJ databases">
        <title>Genomic Encyclopedia of Archaeal and Bacterial Type Strains, Phase II (KMG-II): from individual species to whole genera.</title>
        <authorList>
            <person name="Goeker M."/>
        </authorList>
    </citation>
    <scope>NUCLEOTIDE SEQUENCE</scope>
    <source>
        <strain evidence="7">DSM 26652</strain>
    </source>
</reference>
<evidence type="ECO:0000256" key="4">
    <source>
        <dbReference type="PIRSR" id="PIRSR000103-1"/>
    </source>
</evidence>
<dbReference type="SUPFAM" id="SSF48179">
    <property type="entry name" value="6-phosphogluconate dehydrogenase C-terminal domain-like"/>
    <property type="match status" value="1"/>
</dbReference>
<dbReference type="GO" id="GO:0051287">
    <property type="term" value="F:NAD binding"/>
    <property type="evidence" value="ECO:0007669"/>
    <property type="project" value="InterPro"/>
</dbReference>
<name>A0A9X2JTR9_9MICO</name>
<dbReference type="InterPro" id="IPR036291">
    <property type="entry name" value="NAD(P)-bd_dom_sf"/>
</dbReference>
<dbReference type="Pfam" id="PF03446">
    <property type="entry name" value="NAD_binding_2"/>
    <property type="match status" value="1"/>
</dbReference>
<dbReference type="InterPro" id="IPR006115">
    <property type="entry name" value="6PGDH_NADP-bd"/>
</dbReference>
<dbReference type="PIRSF" id="PIRSF000103">
    <property type="entry name" value="HIBADH"/>
    <property type="match status" value="1"/>
</dbReference>
<dbReference type="Proteomes" id="UP001139493">
    <property type="component" value="Unassembled WGS sequence"/>
</dbReference>
<feature type="active site" evidence="4">
    <location>
        <position position="183"/>
    </location>
</feature>
<dbReference type="AlphaFoldDB" id="A0A9X2JTR9"/>
<gene>
    <name evidence="7" type="ORF">APR03_000005</name>
</gene>
<evidence type="ECO:0000256" key="2">
    <source>
        <dbReference type="ARBA" id="ARBA00023002"/>
    </source>
</evidence>
<feature type="domain" description="6-phosphogluconate dehydrogenase NADP-binding" evidence="5">
    <location>
        <begin position="15"/>
        <end position="174"/>
    </location>
</feature>
<dbReference type="InterPro" id="IPR013328">
    <property type="entry name" value="6PGD_dom2"/>
</dbReference>
<dbReference type="Gene3D" id="3.40.50.720">
    <property type="entry name" value="NAD(P)-binding Rossmann-like Domain"/>
    <property type="match status" value="1"/>
</dbReference>
<dbReference type="EMBL" id="JAMTCS010000001">
    <property type="protein sequence ID" value="MCP2262682.1"/>
    <property type="molecule type" value="Genomic_DNA"/>
</dbReference>
<evidence type="ECO:0000313" key="7">
    <source>
        <dbReference type="EMBL" id="MCP2262682.1"/>
    </source>
</evidence>
<dbReference type="Pfam" id="PF14833">
    <property type="entry name" value="NAD_binding_11"/>
    <property type="match status" value="1"/>
</dbReference>
<protein>
    <submittedName>
        <fullName evidence="7">3-hydroxyisobutyrate dehydrogenase</fullName>
    </submittedName>
</protein>
<comment type="similarity">
    <text evidence="1">Belongs to the HIBADH-related family.</text>
</comment>
<dbReference type="SUPFAM" id="SSF51735">
    <property type="entry name" value="NAD(P)-binding Rossmann-fold domains"/>
    <property type="match status" value="1"/>
</dbReference>
<dbReference type="InterPro" id="IPR015815">
    <property type="entry name" value="HIBADH-related"/>
</dbReference>
<evidence type="ECO:0000259" key="6">
    <source>
        <dbReference type="Pfam" id="PF14833"/>
    </source>
</evidence>
<accession>A0A9X2JTR9</accession>
<dbReference type="PANTHER" id="PTHR43580:SF2">
    <property type="entry name" value="CYTOKINE-LIKE NUCLEAR FACTOR N-PAC"/>
    <property type="match status" value="1"/>
</dbReference>
<dbReference type="GO" id="GO:0050661">
    <property type="term" value="F:NADP binding"/>
    <property type="evidence" value="ECO:0007669"/>
    <property type="project" value="InterPro"/>
</dbReference>
<dbReference type="GO" id="GO:0016491">
    <property type="term" value="F:oxidoreductase activity"/>
    <property type="evidence" value="ECO:0007669"/>
    <property type="project" value="UniProtKB-KW"/>
</dbReference>
<dbReference type="InterPro" id="IPR029154">
    <property type="entry name" value="HIBADH-like_NADP-bd"/>
</dbReference>
<evidence type="ECO:0000313" key="8">
    <source>
        <dbReference type="Proteomes" id="UP001139493"/>
    </source>
</evidence>
<organism evidence="7 8">
    <name type="scientific">Promicromonospora thailandica</name>
    <dbReference type="NCBI Taxonomy" id="765201"/>
    <lineage>
        <taxon>Bacteria</taxon>
        <taxon>Bacillati</taxon>
        <taxon>Actinomycetota</taxon>
        <taxon>Actinomycetes</taxon>
        <taxon>Micrococcales</taxon>
        <taxon>Promicromonosporaceae</taxon>
        <taxon>Promicromonospora</taxon>
    </lineage>
</organism>
<proteinExistence type="inferred from homology"/>
<dbReference type="RefSeq" id="WP_253831523.1">
    <property type="nucleotide sequence ID" value="NZ_JAMTCS010000001.1"/>
</dbReference>
<dbReference type="InterPro" id="IPR051265">
    <property type="entry name" value="HIBADH-related_NP60_sf"/>
</dbReference>
<keyword evidence="8" id="KW-1185">Reference proteome</keyword>
<feature type="domain" description="3-hydroxyisobutyrate dehydrogenase-like NAD-binding" evidence="6">
    <location>
        <begin position="179"/>
        <end position="296"/>
    </location>
</feature>
<dbReference type="Gene3D" id="1.10.1040.10">
    <property type="entry name" value="N-(1-d-carboxylethyl)-l-norvaline Dehydrogenase, domain 2"/>
    <property type="match status" value="1"/>
</dbReference>
<dbReference type="PANTHER" id="PTHR43580">
    <property type="entry name" value="OXIDOREDUCTASE GLYR1-RELATED"/>
    <property type="match status" value="1"/>
</dbReference>
<evidence type="ECO:0000256" key="1">
    <source>
        <dbReference type="ARBA" id="ARBA00009080"/>
    </source>
</evidence>
<sequence>MSDTQTTGDPARTRRVGVLGLGTMGRTVAARLLDAGLEVWVHNRTAARAEHLVASGAHWAPSGAELAARVDLLLTLVADDDALRHVTTGPDGVLSAAHPGLVYADMSTVSPEASADVAAAADAVGVPYVRAPLMGSTVLARSGQLGVLASGPAAGIDAFGVVLDAIGRRVFRLGEAEEARVMKLAVNTMIAQTTLAMSEALDLGRRSGLGWQQMLDVIGDSPVASPLVKYKSVSLAARDFGVAFATSMVVKDLGLALDAARRSGAVLPATAQAHELFRAVAALGHGGDDLSAAVLLYEQLGGPGPDPAA</sequence>
<evidence type="ECO:0000259" key="5">
    <source>
        <dbReference type="Pfam" id="PF03446"/>
    </source>
</evidence>
<keyword evidence="2" id="KW-0560">Oxidoreductase</keyword>
<comment type="caution">
    <text evidence="7">The sequence shown here is derived from an EMBL/GenBank/DDBJ whole genome shotgun (WGS) entry which is preliminary data.</text>
</comment>
<evidence type="ECO:0000256" key="3">
    <source>
        <dbReference type="ARBA" id="ARBA00023027"/>
    </source>
</evidence>
<keyword evidence="3" id="KW-0520">NAD</keyword>